<sequence>SWLPSIPEPCPGPPAPRDPVPQPCMRSLSSPGAPNPITPLPENPNTPSPWHPSIQAPPHHETPVACHPKAPTACHPITLAPKCPGTLSPQHPGMPTSHHPDNPAPCTLTPCTRVALPPVTGPWPRSQDSTQQLFEPMAALSSHTAPRSKKSRG</sequence>
<reference evidence="2" key="2">
    <citation type="submission" date="2025-09" db="UniProtKB">
        <authorList>
            <consortium name="Ensembl"/>
        </authorList>
    </citation>
    <scope>IDENTIFICATION</scope>
</reference>
<feature type="region of interest" description="Disordered" evidence="1">
    <location>
        <begin position="1"/>
        <end position="104"/>
    </location>
</feature>
<evidence type="ECO:0000313" key="2">
    <source>
        <dbReference type="Ensembl" id="ENSABRP00000000844.1"/>
    </source>
</evidence>
<protein>
    <submittedName>
        <fullName evidence="2">Uncharacterized protein</fullName>
    </submittedName>
</protein>
<feature type="region of interest" description="Disordered" evidence="1">
    <location>
        <begin position="117"/>
        <end position="153"/>
    </location>
</feature>
<name>A0A8B9B9C8_9AVES</name>
<organism evidence="2 3">
    <name type="scientific">Anser brachyrhynchus</name>
    <name type="common">Pink-footed goose</name>
    <dbReference type="NCBI Taxonomy" id="132585"/>
    <lineage>
        <taxon>Eukaryota</taxon>
        <taxon>Metazoa</taxon>
        <taxon>Chordata</taxon>
        <taxon>Craniata</taxon>
        <taxon>Vertebrata</taxon>
        <taxon>Euteleostomi</taxon>
        <taxon>Archelosauria</taxon>
        <taxon>Archosauria</taxon>
        <taxon>Dinosauria</taxon>
        <taxon>Saurischia</taxon>
        <taxon>Theropoda</taxon>
        <taxon>Coelurosauria</taxon>
        <taxon>Aves</taxon>
        <taxon>Neognathae</taxon>
        <taxon>Galloanserae</taxon>
        <taxon>Anseriformes</taxon>
        <taxon>Anatidae</taxon>
        <taxon>Anserinae</taxon>
        <taxon>Anser</taxon>
    </lineage>
</organism>
<accession>A0A8B9B9C8</accession>
<dbReference type="AlphaFoldDB" id="A0A8B9B9C8"/>
<evidence type="ECO:0000313" key="3">
    <source>
        <dbReference type="Proteomes" id="UP000694426"/>
    </source>
</evidence>
<proteinExistence type="predicted"/>
<feature type="compositionally biased region" description="Pro residues" evidence="1">
    <location>
        <begin position="1"/>
        <end position="22"/>
    </location>
</feature>
<evidence type="ECO:0000256" key="1">
    <source>
        <dbReference type="SAM" id="MobiDB-lite"/>
    </source>
</evidence>
<dbReference type="Proteomes" id="UP000694426">
    <property type="component" value="Unplaced"/>
</dbReference>
<dbReference type="Ensembl" id="ENSABRT00000001257.1">
    <property type="protein sequence ID" value="ENSABRP00000000844.1"/>
    <property type="gene ID" value="ENSABRG00000000908.1"/>
</dbReference>
<feature type="compositionally biased region" description="Pro residues" evidence="1">
    <location>
        <begin position="33"/>
        <end position="50"/>
    </location>
</feature>
<keyword evidence="3" id="KW-1185">Reference proteome</keyword>
<reference evidence="2" key="1">
    <citation type="submission" date="2025-08" db="UniProtKB">
        <authorList>
            <consortium name="Ensembl"/>
        </authorList>
    </citation>
    <scope>IDENTIFICATION</scope>
</reference>